<sequence length="128" mass="15133">MAYIVYMINMIILFLSLSLVARYMQEIYRQQFQYFCISDKYHISIVTFQSRGQYIRQIYLWSLVQFPVIALFSSKIGENPKKRLKTAVGQICTAVVKTVETVGLKPQNRHFGTPQYYYKIKLHSFENV</sequence>
<dbReference type="EMBL" id="CAXDID020000025">
    <property type="protein sequence ID" value="CAL5990547.1"/>
    <property type="molecule type" value="Genomic_DNA"/>
</dbReference>
<gene>
    <name evidence="3" type="ORF">HINF_LOCUS11397</name>
    <name evidence="2" type="ORF">HINF_LOCUS25904</name>
</gene>
<keyword evidence="1" id="KW-0472">Membrane</keyword>
<proteinExistence type="predicted"/>
<evidence type="ECO:0000313" key="2">
    <source>
        <dbReference type="EMBL" id="CAI9938259.1"/>
    </source>
</evidence>
<organism evidence="2">
    <name type="scientific">Hexamita inflata</name>
    <dbReference type="NCBI Taxonomy" id="28002"/>
    <lineage>
        <taxon>Eukaryota</taxon>
        <taxon>Metamonada</taxon>
        <taxon>Diplomonadida</taxon>
        <taxon>Hexamitidae</taxon>
        <taxon>Hexamitinae</taxon>
        <taxon>Hexamita</taxon>
    </lineage>
</organism>
<dbReference type="Proteomes" id="UP001642409">
    <property type="component" value="Unassembled WGS sequence"/>
</dbReference>
<protein>
    <submittedName>
        <fullName evidence="3">Hypothetical_protein</fullName>
    </submittedName>
</protein>
<reference evidence="2" key="1">
    <citation type="submission" date="2023-06" db="EMBL/GenBank/DDBJ databases">
        <authorList>
            <person name="Kurt Z."/>
        </authorList>
    </citation>
    <scope>NUCLEOTIDE SEQUENCE</scope>
</reference>
<accession>A0AA86U2R6</accession>
<evidence type="ECO:0000313" key="4">
    <source>
        <dbReference type="Proteomes" id="UP001642409"/>
    </source>
</evidence>
<evidence type="ECO:0000256" key="1">
    <source>
        <dbReference type="SAM" id="Phobius"/>
    </source>
</evidence>
<dbReference type="EMBL" id="CATOUU010000654">
    <property type="protein sequence ID" value="CAI9938259.1"/>
    <property type="molecule type" value="Genomic_DNA"/>
</dbReference>
<keyword evidence="4" id="KW-1185">Reference proteome</keyword>
<reference evidence="3 4" key="2">
    <citation type="submission" date="2024-07" db="EMBL/GenBank/DDBJ databases">
        <authorList>
            <person name="Akdeniz Z."/>
        </authorList>
    </citation>
    <scope>NUCLEOTIDE SEQUENCE [LARGE SCALE GENOMIC DNA]</scope>
</reference>
<feature type="transmembrane region" description="Helical" evidence="1">
    <location>
        <begin position="6"/>
        <end position="24"/>
    </location>
</feature>
<name>A0AA86U2R6_9EUKA</name>
<keyword evidence="1" id="KW-1133">Transmembrane helix</keyword>
<dbReference type="AlphaFoldDB" id="A0AA86U2R6"/>
<evidence type="ECO:0000313" key="3">
    <source>
        <dbReference type="EMBL" id="CAL5990547.1"/>
    </source>
</evidence>
<comment type="caution">
    <text evidence="2">The sequence shown here is derived from an EMBL/GenBank/DDBJ whole genome shotgun (WGS) entry which is preliminary data.</text>
</comment>
<keyword evidence="1" id="KW-0812">Transmembrane</keyword>